<evidence type="ECO:0000313" key="1">
    <source>
        <dbReference type="EMBL" id="QDZ09280.1"/>
    </source>
</evidence>
<evidence type="ECO:0000313" key="2">
    <source>
        <dbReference type="Proteomes" id="UP000315673"/>
    </source>
</evidence>
<proteinExistence type="predicted"/>
<dbReference type="AlphaFoldDB" id="A0A5B8LQ31"/>
<organism evidence="1 2">
    <name type="scientific">Sphingomonas panacisoli</name>
    <dbReference type="NCBI Taxonomy" id="1813879"/>
    <lineage>
        <taxon>Bacteria</taxon>
        <taxon>Pseudomonadati</taxon>
        <taxon>Pseudomonadota</taxon>
        <taxon>Alphaproteobacteria</taxon>
        <taxon>Sphingomonadales</taxon>
        <taxon>Sphingomonadaceae</taxon>
        <taxon>Sphingomonas</taxon>
    </lineage>
</organism>
<protein>
    <submittedName>
        <fullName evidence="1">Uncharacterized protein</fullName>
    </submittedName>
</protein>
<reference evidence="1 2" key="1">
    <citation type="submission" date="2019-07" db="EMBL/GenBank/DDBJ databases">
        <title>Full genome sequence of Sphingomonas sp. 4R-6-7(HKS19).</title>
        <authorList>
            <person name="Im W.-T."/>
        </authorList>
    </citation>
    <scope>NUCLEOTIDE SEQUENCE [LARGE SCALE GENOMIC DNA]</scope>
    <source>
        <strain evidence="1 2">HKS19</strain>
    </source>
</reference>
<dbReference type="Proteomes" id="UP000315673">
    <property type="component" value="Chromosome"/>
</dbReference>
<sequence length="108" mass="11225">MLKLGQSRIANEDDARRFAEEALVGFEAGRALVSGDGGAALVAGSGAIAVLKRHGAQVAVRRLVPPLRVREAIEGATVETGERLFGPVVLFGITADQVHGLEAPLTLV</sequence>
<name>A0A5B8LQ31_9SPHN</name>
<dbReference type="EMBL" id="CP042306">
    <property type="protein sequence ID" value="QDZ09280.1"/>
    <property type="molecule type" value="Genomic_DNA"/>
</dbReference>
<dbReference type="KEGG" id="spai:FPZ24_16735"/>
<gene>
    <name evidence="1" type="ORF">FPZ24_16735</name>
</gene>
<keyword evidence="2" id="KW-1185">Reference proteome</keyword>
<accession>A0A5B8LQ31</accession>
<dbReference type="OrthoDB" id="7585591at2"/>